<dbReference type="InterPro" id="IPR011711">
    <property type="entry name" value="GntR_C"/>
</dbReference>
<evidence type="ECO:0000256" key="3">
    <source>
        <dbReference type="ARBA" id="ARBA00023163"/>
    </source>
</evidence>
<evidence type="ECO:0000313" key="6">
    <source>
        <dbReference type="Proteomes" id="UP000602076"/>
    </source>
</evidence>
<keyword evidence="2" id="KW-0238">DNA-binding</keyword>
<dbReference type="SMART" id="SM00345">
    <property type="entry name" value="HTH_GNTR"/>
    <property type="match status" value="1"/>
</dbReference>
<protein>
    <submittedName>
        <fullName evidence="5">GntR family transcriptional regulator</fullName>
    </submittedName>
</protein>
<evidence type="ECO:0000259" key="4">
    <source>
        <dbReference type="PROSITE" id="PS50949"/>
    </source>
</evidence>
<keyword evidence="1" id="KW-0805">Transcription regulation</keyword>
<dbReference type="InterPro" id="IPR000524">
    <property type="entry name" value="Tscrpt_reg_HTH_GntR"/>
</dbReference>
<dbReference type="AlphaFoldDB" id="A0A927HBS9"/>
<dbReference type="Pfam" id="PF00392">
    <property type="entry name" value="GntR"/>
    <property type="match status" value="1"/>
</dbReference>
<keyword evidence="3" id="KW-0804">Transcription</keyword>
<evidence type="ECO:0000256" key="1">
    <source>
        <dbReference type="ARBA" id="ARBA00023015"/>
    </source>
</evidence>
<dbReference type="GO" id="GO:0003677">
    <property type="term" value="F:DNA binding"/>
    <property type="evidence" value="ECO:0007669"/>
    <property type="project" value="UniProtKB-KW"/>
</dbReference>
<evidence type="ECO:0000256" key="2">
    <source>
        <dbReference type="ARBA" id="ARBA00023125"/>
    </source>
</evidence>
<dbReference type="GO" id="GO:0003700">
    <property type="term" value="F:DNA-binding transcription factor activity"/>
    <property type="evidence" value="ECO:0007669"/>
    <property type="project" value="InterPro"/>
</dbReference>
<dbReference type="PANTHER" id="PTHR43537:SF51">
    <property type="entry name" value="HTH-TYPE TRANSCRIPTIONAL REGULATOR LGOR-RELATED"/>
    <property type="match status" value="1"/>
</dbReference>
<gene>
    <name evidence="5" type="ORF">IEO70_10680</name>
</gene>
<dbReference type="Gene3D" id="1.20.120.530">
    <property type="entry name" value="GntR ligand-binding domain-like"/>
    <property type="match status" value="1"/>
</dbReference>
<keyword evidence="6" id="KW-1185">Reference proteome</keyword>
<evidence type="ECO:0000313" key="5">
    <source>
        <dbReference type="EMBL" id="MBD3108831.1"/>
    </source>
</evidence>
<organism evidence="5 6">
    <name type="scientific">Peribacillus faecalis</name>
    <dbReference type="NCBI Taxonomy" id="2772559"/>
    <lineage>
        <taxon>Bacteria</taxon>
        <taxon>Bacillati</taxon>
        <taxon>Bacillota</taxon>
        <taxon>Bacilli</taxon>
        <taxon>Bacillales</taxon>
        <taxon>Bacillaceae</taxon>
        <taxon>Peribacillus</taxon>
    </lineage>
</organism>
<proteinExistence type="predicted"/>
<reference evidence="5" key="1">
    <citation type="submission" date="2020-09" db="EMBL/GenBank/DDBJ databases">
        <title>Bacillus faecalis sp. nov., a moderately halophilic bacterium isolated from cow faeces.</title>
        <authorList>
            <person name="Jiang L."/>
            <person name="Lee J."/>
        </authorList>
    </citation>
    <scope>NUCLEOTIDE SEQUENCE</scope>
    <source>
        <strain evidence="5">AGMB 02131</strain>
    </source>
</reference>
<dbReference type="PROSITE" id="PS50949">
    <property type="entry name" value="HTH_GNTR"/>
    <property type="match status" value="1"/>
</dbReference>
<dbReference type="InterPro" id="IPR036388">
    <property type="entry name" value="WH-like_DNA-bd_sf"/>
</dbReference>
<dbReference type="Proteomes" id="UP000602076">
    <property type="component" value="Unassembled WGS sequence"/>
</dbReference>
<dbReference type="Pfam" id="PF07729">
    <property type="entry name" value="FCD"/>
    <property type="match status" value="1"/>
</dbReference>
<dbReference type="SMART" id="SM00895">
    <property type="entry name" value="FCD"/>
    <property type="match status" value="1"/>
</dbReference>
<dbReference type="Gene3D" id="1.10.10.10">
    <property type="entry name" value="Winged helix-like DNA-binding domain superfamily/Winged helix DNA-binding domain"/>
    <property type="match status" value="1"/>
</dbReference>
<dbReference type="EMBL" id="JACXSI010000023">
    <property type="protein sequence ID" value="MBD3108831.1"/>
    <property type="molecule type" value="Genomic_DNA"/>
</dbReference>
<accession>A0A927HBS9</accession>
<dbReference type="SUPFAM" id="SSF46785">
    <property type="entry name" value="Winged helix' DNA-binding domain"/>
    <property type="match status" value="1"/>
</dbReference>
<dbReference type="InterPro" id="IPR008920">
    <property type="entry name" value="TF_FadR/GntR_C"/>
</dbReference>
<comment type="caution">
    <text evidence="5">The sequence shown here is derived from an EMBL/GenBank/DDBJ whole genome shotgun (WGS) entry which is preliminary data.</text>
</comment>
<dbReference type="CDD" id="cd07377">
    <property type="entry name" value="WHTH_GntR"/>
    <property type="match status" value="1"/>
</dbReference>
<name>A0A927HBS9_9BACI</name>
<dbReference type="PANTHER" id="PTHR43537">
    <property type="entry name" value="TRANSCRIPTIONAL REGULATOR, GNTR FAMILY"/>
    <property type="match status" value="1"/>
</dbReference>
<feature type="domain" description="HTH gntR-type" evidence="4">
    <location>
        <begin position="11"/>
        <end position="78"/>
    </location>
</feature>
<sequence length="231" mass="27654">MKTVNRRAIGENVNEYAYRLVKDAIMSLQLHPGQSISEVELAASLQISRTPIRRVMTKLKEENLVEVYPQIGTYVSKINFQLTEEAAFMRYTLEKEILKMSCQSFSQKRLEALVENLAEQEKLIGQNDKVHKFHELDQQFHCLIFEENKMEHVWKSISRLSTHYNRIRVLSEMNHGFEDAIEQHKEIIKLIESKNINQVNQILYQHIIEPKKYWNHFWEDRTTYYNYFEKK</sequence>
<dbReference type="SUPFAM" id="SSF48008">
    <property type="entry name" value="GntR ligand-binding domain-like"/>
    <property type="match status" value="1"/>
</dbReference>
<dbReference type="InterPro" id="IPR036390">
    <property type="entry name" value="WH_DNA-bd_sf"/>
</dbReference>